<dbReference type="GO" id="GO:0004715">
    <property type="term" value="F:non-membrane spanning protein tyrosine kinase activity"/>
    <property type="evidence" value="ECO:0007669"/>
    <property type="project" value="InterPro"/>
</dbReference>
<proteinExistence type="predicted"/>
<evidence type="ECO:0000256" key="1">
    <source>
        <dbReference type="SAM" id="Phobius"/>
    </source>
</evidence>
<feature type="domain" description="Protein kinase" evidence="2">
    <location>
        <begin position="84"/>
        <end position="359"/>
    </location>
</feature>
<organism evidence="3 4">
    <name type="scientific">Penaeus vannamei</name>
    <name type="common">Whiteleg shrimp</name>
    <name type="synonym">Litopenaeus vannamei</name>
    <dbReference type="NCBI Taxonomy" id="6689"/>
    <lineage>
        <taxon>Eukaryota</taxon>
        <taxon>Metazoa</taxon>
        <taxon>Ecdysozoa</taxon>
        <taxon>Arthropoda</taxon>
        <taxon>Crustacea</taxon>
        <taxon>Multicrustacea</taxon>
        <taxon>Malacostraca</taxon>
        <taxon>Eumalacostraca</taxon>
        <taxon>Eucarida</taxon>
        <taxon>Decapoda</taxon>
        <taxon>Dendrobranchiata</taxon>
        <taxon>Penaeoidea</taxon>
        <taxon>Penaeidae</taxon>
        <taxon>Penaeus</taxon>
    </lineage>
</organism>
<dbReference type="PANTHER" id="PTHR46448:SF4">
    <property type="entry name" value="EXTRACELLULAR TYROSINE-PROTEIN KINASE PKDCC-LIKE"/>
    <property type="match status" value="1"/>
</dbReference>
<dbReference type="InterPro" id="IPR011009">
    <property type="entry name" value="Kinase-like_dom_sf"/>
</dbReference>
<dbReference type="OrthoDB" id="4062651at2759"/>
<evidence type="ECO:0000259" key="2">
    <source>
        <dbReference type="PROSITE" id="PS50011"/>
    </source>
</evidence>
<reference evidence="3 4" key="2">
    <citation type="submission" date="2019-01" db="EMBL/GenBank/DDBJ databases">
        <title>The decoding of complex shrimp genome reveals the adaptation for benthos swimmer, frequently molting mechanism and breeding impact on genome.</title>
        <authorList>
            <person name="Sun Y."/>
            <person name="Gao Y."/>
            <person name="Yu Y."/>
        </authorList>
    </citation>
    <scope>NUCLEOTIDE SEQUENCE [LARGE SCALE GENOMIC DNA]</scope>
    <source>
        <tissue evidence="3">Muscle</tissue>
    </source>
</reference>
<name>A0A3R7PVB5_PENVA</name>
<protein>
    <recommendedName>
        <fullName evidence="2">Protein kinase domain-containing protein</fullName>
    </recommendedName>
</protein>
<dbReference type="SUPFAM" id="SSF56112">
    <property type="entry name" value="Protein kinase-like (PK-like)"/>
    <property type="match status" value="1"/>
</dbReference>
<dbReference type="AlphaFoldDB" id="A0A3R7PVB5"/>
<reference evidence="3 4" key="1">
    <citation type="submission" date="2018-04" db="EMBL/GenBank/DDBJ databases">
        <authorList>
            <person name="Zhang X."/>
            <person name="Yuan J."/>
            <person name="Li F."/>
            <person name="Xiang J."/>
        </authorList>
    </citation>
    <scope>NUCLEOTIDE SEQUENCE [LARGE SCALE GENOMIC DNA]</scope>
    <source>
        <tissue evidence="3">Muscle</tissue>
    </source>
</reference>
<accession>A0A3R7PVB5</accession>
<dbReference type="GO" id="GO:0005524">
    <property type="term" value="F:ATP binding"/>
    <property type="evidence" value="ECO:0007669"/>
    <property type="project" value="InterPro"/>
</dbReference>
<gene>
    <name evidence="3" type="ORF">C7M84_023139</name>
</gene>
<keyword evidence="4" id="KW-1185">Reference proteome</keyword>
<keyword evidence="1" id="KW-0472">Membrane</keyword>
<feature type="transmembrane region" description="Helical" evidence="1">
    <location>
        <begin position="20"/>
        <end position="43"/>
    </location>
</feature>
<dbReference type="InterPro" id="IPR000719">
    <property type="entry name" value="Prot_kinase_dom"/>
</dbReference>
<dbReference type="Gene3D" id="1.10.510.10">
    <property type="entry name" value="Transferase(Phosphotransferase) domain 1"/>
    <property type="match status" value="1"/>
</dbReference>
<comment type="caution">
    <text evidence="3">The sequence shown here is derived from an EMBL/GenBank/DDBJ whole genome shotgun (WGS) entry which is preliminary data.</text>
</comment>
<dbReference type="InterPro" id="IPR042983">
    <property type="entry name" value="PKDCC"/>
</dbReference>
<dbReference type="PANTHER" id="PTHR46448">
    <property type="entry name" value="PROTEIN KINASE DOMAIN-CONTAINING PROTEIN"/>
    <property type="match status" value="1"/>
</dbReference>
<dbReference type="STRING" id="6689.A0A3R7PVB5"/>
<dbReference type="Proteomes" id="UP000283509">
    <property type="component" value="Unassembled WGS sequence"/>
</dbReference>
<evidence type="ECO:0000313" key="4">
    <source>
        <dbReference type="Proteomes" id="UP000283509"/>
    </source>
</evidence>
<dbReference type="GO" id="GO:0005576">
    <property type="term" value="C:extracellular region"/>
    <property type="evidence" value="ECO:0007669"/>
    <property type="project" value="TreeGrafter"/>
</dbReference>
<dbReference type="EMBL" id="QCYY01000652">
    <property type="protein sequence ID" value="ROT83672.1"/>
    <property type="molecule type" value="Genomic_DNA"/>
</dbReference>
<keyword evidence="1" id="KW-0812">Transmembrane</keyword>
<sequence>MDCWMLLVSLGSRMTRLSRLSVYAAVYLCLCLLANVVLVMVFVMSQRWGDSTPAAAPRGGPASSTHDWDLNNARLLTCKEIHTIRNLTVIGSGWTKTVYRGLYGNSAVALKTVHSSGHDMTSCQEETSVCYHRCASKIIKETALLRELKHPNVLKVLGECLPNEDYSPGPPAVGVVAVITELGHPVDMIEILQMDFESRLKLAYDVVSILQHLVHSPLGSLLMKDFRRQQFVIVGDTLKLSDVDDIVLGDPKCTHDKDCILEISSGKHVKSYLPCSAGKCKGYNSLSNAIQAGQHFMRLLIPYGSPKALENTSSDILNRLLAGNLYSEEVYSEIHRLVRNYSSGNYLKDTEKDMIKDYVAYPGETISEGDFSCQKTAAWGCIQSVSSPAEGAWLCSQIPKCEAFILIDQRSWTGRQIAVFKSSLRNIKENKEHTLYIRRGQG</sequence>
<evidence type="ECO:0000313" key="3">
    <source>
        <dbReference type="EMBL" id="ROT83672.1"/>
    </source>
</evidence>
<dbReference type="GO" id="GO:0001501">
    <property type="term" value="P:skeletal system development"/>
    <property type="evidence" value="ECO:0007669"/>
    <property type="project" value="TreeGrafter"/>
</dbReference>
<keyword evidence="1" id="KW-1133">Transmembrane helix</keyword>
<dbReference type="PROSITE" id="PS50011">
    <property type="entry name" value="PROTEIN_KINASE_DOM"/>
    <property type="match status" value="1"/>
</dbReference>